<gene>
    <name evidence="1" type="ORF">SAMN06297397_2789</name>
</gene>
<accession>A0AC61PPK3</accession>
<evidence type="ECO:0000313" key="2">
    <source>
        <dbReference type="Proteomes" id="UP000192328"/>
    </source>
</evidence>
<dbReference type="EMBL" id="FWXZ01000007">
    <property type="protein sequence ID" value="SMC83202.1"/>
    <property type="molecule type" value="Genomic_DNA"/>
</dbReference>
<keyword evidence="2" id="KW-1185">Reference proteome</keyword>
<organism evidence="1 2">
    <name type="scientific">Aristaeella lactis</name>
    <dbReference type="NCBI Taxonomy" id="3046383"/>
    <lineage>
        <taxon>Bacteria</taxon>
        <taxon>Bacillati</taxon>
        <taxon>Bacillota</taxon>
        <taxon>Clostridia</taxon>
        <taxon>Eubacteriales</taxon>
        <taxon>Aristaeellaceae</taxon>
        <taxon>Aristaeella</taxon>
    </lineage>
</organism>
<name>A0AC61PPK3_9FIRM</name>
<dbReference type="Proteomes" id="UP000192328">
    <property type="component" value="Unassembled WGS sequence"/>
</dbReference>
<evidence type="ECO:0000313" key="1">
    <source>
        <dbReference type="EMBL" id="SMC83202.1"/>
    </source>
</evidence>
<reference evidence="1" key="1">
    <citation type="submission" date="2017-04" db="EMBL/GenBank/DDBJ databases">
        <authorList>
            <person name="Varghese N."/>
            <person name="Submissions S."/>
        </authorList>
    </citation>
    <scope>NUCLEOTIDE SEQUENCE</scope>
    <source>
        <strain evidence="1">WTE2008</strain>
    </source>
</reference>
<proteinExistence type="predicted"/>
<protein>
    <submittedName>
        <fullName evidence="1">Capsular exopolysaccharide family</fullName>
    </submittedName>
</protein>
<sequence length="519" mass="56899">MKNKEKITGLTEEMTGISVRNTAPAAEGPAQEYYSGIDWVSVLFRLLEKIHWIVLAALIGALIAWFYVTRLVTPVYQATSKIYIAGSDTTISLSDLQLGSTLATDYQEVFKIWHVHEMVDERLDLDYSYSQLEKMVSVSNPSGSHLLYIYVKSSVPEEAKLLADTYAEVVQDYIANKMELRKPQILEKARTPIKPIYPNVNATIAKGAVLGGLGIMLIFLFIILLDDRIRSGEDITKAVDLPVFGAVTRQNMERNAAELGADMPRNPAFADGKHQAVFRGNLKLDYAGEEAINAVCSSMSFTGKNLKRVLVSSCGANEGKTFATIQIAIGMTRRGARVLLIDADLRLSVMKEKYDIHFGGQPTGLAHLLSGQCALEDAIYHTNIPGLDLLPDGASIKTPLALLTSAEFDSLMATVGRDYDFVIVDTPPLGVVVDAAEISRRCDGSLLVLEYNRTHGKALKEAVRLLRRTGTPVLGCILNKTAVSRIGKSGYSYYYGGKNGYGKQETKAGRHPVRIKKGN</sequence>
<comment type="caution">
    <text evidence="1">The sequence shown here is derived from an EMBL/GenBank/DDBJ whole genome shotgun (WGS) entry which is preliminary data.</text>
</comment>